<reference evidence="3 4" key="1">
    <citation type="journal article" date="2012" name="Eukaryot. Cell">
        <title>Genome sequence of the Trichosporon asahii environmental strain CBS 8904.</title>
        <authorList>
            <person name="Yang R.Y."/>
            <person name="Li H.T."/>
            <person name="Zhu H."/>
            <person name="Zhou G.P."/>
            <person name="Wang M."/>
            <person name="Wang L."/>
        </authorList>
    </citation>
    <scope>NUCLEOTIDE SEQUENCE [LARGE SCALE GENOMIC DNA]</scope>
    <source>
        <strain evidence="3 4">CBS 8904</strain>
    </source>
</reference>
<dbReference type="SUPFAM" id="SSF57783">
    <property type="entry name" value="Zinc beta-ribbon"/>
    <property type="match status" value="1"/>
</dbReference>
<keyword evidence="4" id="KW-1185">Reference proteome</keyword>
<accession>K1VJ41</accession>
<evidence type="ECO:0000259" key="2">
    <source>
        <dbReference type="SMART" id="SM00531"/>
    </source>
</evidence>
<evidence type="ECO:0000256" key="1">
    <source>
        <dbReference type="SAM" id="MobiDB-lite"/>
    </source>
</evidence>
<protein>
    <submittedName>
        <fullName evidence="3">Transcription initiation factor TFIIE alpha subunit</fullName>
    </submittedName>
</protein>
<dbReference type="FunCoup" id="K1VJ41">
    <property type="interactions" value="296"/>
</dbReference>
<dbReference type="STRING" id="1220162.K1VJ41"/>
<evidence type="ECO:0000313" key="4">
    <source>
        <dbReference type="Proteomes" id="UP000006757"/>
    </source>
</evidence>
<keyword evidence="3" id="KW-0648">Protein biosynthesis</keyword>
<feature type="compositionally biased region" description="Low complexity" evidence="1">
    <location>
        <begin position="338"/>
        <end position="352"/>
    </location>
</feature>
<dbReference type="OMA" id="ILIRYPC"/>
<sequence>MSTELSKDEVNKLCQDLVYKVAYAFYDSPITEKKLGEILNVGPNDVRKYLANPSYVNKEKIAVNTQSNWVPRGGREQPQRKSRDVIYWYLDYREFSDVVKYRIAMMRKAIDEKLKQEVGKRGYVCSNCGKGYDPLEISNTFDPRTNLFLCELCGGELVEDDPSTHTADGQAAAGDQMQRFNLATAPIRDALKQIEGQRLPTINMVAWIAKNVVTDVPDGKEEDTESRKRKIDVVFDAEDDSEEKDRLAQEQRQQNALPDWHLKSTVTGDATTLGIKEAAAERNRASEGPVSKKEKIADDDDDLAAHYANMENDDEDEMEDADEPELAQESSIEPTPDDTPAPAGDDDVMVSVGGVMKPLLDVTEADQDEMTPAEYEAYAAAMGF</sequence>
<gene>
    <name evidence="3" type="ORF">A1Q2_04988</name>
</gene>
<dbReference type="InterPro" id="IPR002853">
    <property type="entry name" value="TFIIE_asu"/>
</dbReference>
<dbReference type="PANTHER" id="PTHR13097">
    <property type="entry name" value="TRANSCRIPTION INITIATION FACTOR IIE, ALPHA SUBUNIT"/>
    <property type="match status" value="1"/>
</dbReference>
<proteinExistence type="predicted"/>
<name>K1VJ41_TRIAC</name>
<dbReference type="SMART" id="SM00531">
    <property type="entry name" value="TFIIE"/>
    <property type="match status" value="1"/>
</dbReference>
<dbReference type="HOGENOM" id="CLU_719993_0_0_1"/>
<evidence type="ECO:0000313" key="3">
    <source>
        <dbReference type="EMBL" id="EKD00796.1"/>
    </source>
</evidence>
<dbReference type="OrthoDB" id="361102at2759"/>
<dbReference type="GO" id="GO:0006367">
    <property type="term" value="P:transcription initiation at RNA polymerase II promoter"/>
    <property type="evidence" value="ECO:0007669"/>
    <property type="project" value="InterPro"/>
</dbReference>
<feature type="domain" description="Transcription initiation factor IIE subunit alpha N-terminal" evidence="2">
    <location>
        <begin position="16"/>
        <end position="171"/>
    </location>
</feature>
<keyword evidence="3" id="KW-0396">Initiation factor</keyword>
<organism evidence="3 4">
    <name type="scientific">Trichosporon asahii var. asahii (strain CBS 8904)</name>
    <name type="common">Yeast</name>
    <dbReference type="NCBI Taxonomy" id="1220162"/>
    <lineage>
        <taxon>Eukaryota</taxon>
        <taxon>Fungi</taxon>
        <taxon>Dikarya</taxon>
        <taxon>Basidiomycota</taxon>
        <taxon>Agaricomycotina</taxon>
        <taxon>Tremellomycetes</taxon>
        <taxon>Trichosporonales</taxon>
        <taxon>Trichosporonaceae</taxon>
        <taxon>Trichosporon</taxon>
    </lineage>
</organism>
<dbReference type="Proteomes" id="UP000006757">
    <property type="component" value="Unassembled WGS sequence"/>
</dbReference>
<dbReference type="GO" id="GO:0005673">
    <property type="term" value="C:transcription factor TFIIE complex"/>
    <property type="evidence" value="ECO:0007669"/>
    <property type="project" value="TreeGrafter"/>
</dbReference>
<dbReference type="InterPro" id="IPR039997">
    <property type="entry name" value="TFE"/>
</dbReference>
<dbReference type="GO" id="GO:0003743">
    <property type="term" value="F:translation initiation factor activity"/>
    <property type="evidence" value="ECO:0007669"/>
    <property type="project" value="UniProtKB-KW"/>
</dbReference>
<dbReference type="Gene3D" id="3.30.40.10">
    <property type="entry name" value="Zinc/RING finger domain, C3HC4 (zinc finger)"/>
    <property type="match status" value="1"/>
</dbReference>
<feature type="compositionally biased region" description="Basic and acidic residues" evidence="1">
    <location>
        <begin position="279"/>
        <end position="296"/>
    </location>
</feature>
<feature type="compositionally biased region" description="Acidic residues" evidence="1">
    <location>
        <begin position="311"/>
        <end position="326"/>
    </location>
</feature>
<dbReference type="InParanoid" id="K1VJ41"/>
<feature type="region of interest" description="Disordered" evidence="1">
    <location>
        <begin position="235"/>
        <end position="265"/>
    </location>
</feature>
<comment type="caution">
    <text evidence="3">The sequence shown here is derived from an EMBL/GenBank/DDBJ whole genome shotgun (WGS) entry which is preliminary data.</text>
</comment>
<dbReference type="InterPro" id="IPR013083">
    <property type="entry name" value="Znf_RING/FYVE/PHD"/>
</dbReference>
<dbReference type="PANTHER" id="PTHR13097:SF7">
    <property type="entry name" value="GENERAL TRANSCRIPTION FACTOR IIE SUBUNIT 1"/>
    <property type="match status" value="1"/>
</dbReference>
<dbReference type="eggNOG" id="KOG2593">
    <property type="taxonomic scope" value="Eukaryota"/>
</dbReference>
<dbReference type="EMBL" id="AMBO01000334">
    <property type="protein sequence ID" value="EKD00796.1"/>
    <property type="molecule type" value="Genomic_DNA"/>
</dbReference>
<feature type="region of interest" description="Disordered" evidence="1">
    <location>
        <begin position="279"/>
        <end position="352"/>
    </location>
</feature>
<dbReference type="AlphaFoldDB" id="K1VJ41"/>